<protein>
    <submittedName>
        <fullName evidence="2">Uncharacterized protein</fullName>
    </submittedName>
</protein>
<dbReference type="RefSeq" id="WP_380037106.1">
    <property type="nucleotide sequence ID" value="NZ_JBHSEH010000005.1"/>
</dbReference>
<gene>
    <name evidence="2" type="ORF">ACFOZ9_05085</name>
</gene>
<feature type="transmembrane region" description="Helical" evidence="1">
    <location>
        <begin position="242"/>
        <end position="261"/>
    </location>
</feature>
<organism evidence="2 3">
    <name type="scientific">Deinococcus navajonensis</name>
    <dbReference type="NCBI Taxonomy" id="309884"/>
    <lineage>
        <taxon>Bacteria</taxon>
        <taxon>Thermotogati</taxon>
        <taxon>Deinococcota</taxon>
        <taxon>Deinococci</taxon>
        <taxon>Deinococcales</taxon>
        <taxon>Deinococcaceae</taxon>
        <taxon>Deinococcus</taxon>
    </lineage>
</organism>
<name>A0ABV8XP23_9DEIO</name>
<evidence type="ECO:0000313" key="3">
    <source>
        <dbReference type="Proteomes" id="UP001595998"/>
    </source>
</evidence>
<keyword evidence="1" id="KW-0812">Transmembrane</keyword>
<feature type="transmembrane region" description="Helical" evidence="1">
    <location>
        <begin position="124"/>
        <end position="145"/>
    </location>
</feature>
<feature type="transmembrane region" description="Helical" evidence="1">
    <location>
        <begin position="211"/>
        <end position="230"/>
    </location>
</feature>
<dbReference type="Proteomes" id="UP001595998">
    <property type="component" value="Unassembled WGS sequence"/>
</dbReference>
<feature type="transmembrane region" description="Helical" evidence="1">
    <location>
        <begin position="175"/>
        <end position="199"/>
    </location>
</feature>
<dbReference type="EMBL" id="JBHSEH010000005">
    <property type="protein sequence ID" value="MFC4425578.1"/>
    <property type="molecule type" value="Genomic_DNA"/>
</dbReference>
<comment type="caution">
    <text evidence="2">The sequence shown here is derived from an EMBL/GenBank/DDBJ whole genome shotgun (WGS) entry which is preliminary data.</text>
</comment>
<evidence type="ECO:0000256" key="1">
    <source>
        <dbReference type="SAM" id="Phobius"/>
    </source>
</evidence>
<sequence>MAITLLLIGLLGTVFLVGFGEAIGIAVGLVVLYLGLNAVVLVDALRYVVAHPTLLSDWTRSLSGSYSSPLALIGAALLVFPRLALGLPGFETGVVVMPLVRGEAGDTPDQPAGRILNPRTLSTVAALIMSVMLVCSSLATTLLILPQAFAEGGPAAGRALAYLAHERRGETFGTLYDISTILILWFAGASAMAGLLNIVPRYGMAPQWSRAYRPLVLIYTAVSVLLTVVFQANVNAQAAANAAGVLVLIGSASVAVTFGGARAGTRPDGCLRTRQPNPPCS</sequence>
<reference evidence="3" key="1">
    <citation type="journal article" date="2019" name="Int. J. Syst. Evol. Microbiol.">
        <title>The Global Catalogue of Microorganisms (GCM) 10K type strain sequencing project: providing services to taxonomists for standard genome sequencing and annotation.</title>
        <authorList>
            <consortium name="The Broad Institute Genomics Platform"/>
            <consortium name="The Broad Institute Genome Sequencing Center for Infectious Disease"/>
            <person name="Wu L."/>
            <person name="Ma J."/>
        </authorList>
    </citation>
    <scope>NUCLEOTIDE SEQUENCE [LARGE SCALE GENOMIC DNA]</scope>
    <source>
        <strain evidence="3">CCUG 56029</strain>
    </source>
</reference>
<accession>A0ABV8XP23</accession>
<keyword evidence="1" id="KW-0472">Membrane</keyword>
<keyword evidence="1" id="KW-1133">Transmembrane helix</keyword>
<proteinExistence type="predicted"/>
<keyword evidence="3" id="KW-1185">Reference proteome</keyword>
<evidence type="ECO:0000313" key="2">
    <source>
        <dbReference type="EMBL" id="MFC4425578.1"/>
    </source>
</evidence>